<evidence type="ECO:0000313" key="1">
    <source>
        <dbReference type="EMBL" id="KAH7933433.1"/>
    </source>
</evidence>
<comment type="caution">
    <text evidence="1">The sequence shown here is derived from an EMBL/GenBank/DDBJ whole genome shotgun (WGS) entry which is preliminary data.</text>
</comment>
<sequence length="220" mass="24738">MSEPYRAALAALEERLNRRLQDELIRLTTQFTQSVENVFARMMSTISPLLNVEKPFKFASNVKPVCIPAVPKDNYNANTVVAGWGDTKEVGKDLPHRLRFTTVKILPNERCSKVYHDGYYKKVMYCAYKEGTDSCVGDSGGPLMTLGNGRRYVQVGIVSSGDDCAKIDTPGVYTRVDAFIPWIKQVVRSLRSSDKAYSEQVPLRLASYTVPQWPFFSVPL</sequence>
<protein>
    <submittedName>
        <fullName evidence="1">Uncharacterized protein</fullName>
    </submittedName>
</protein>
<keyword evidence="2" id="KW-1185">Reference proteome</keyword>
<proteinExistence type="predicted"/>
<reference evidence="1" key="1">
    <citation type="submission" date="2020-05" db="EMBL/GenBank/DDBJ databases">
        <title>Large-scale comparative analyses of tick genomes elucidate their genetic diversity and vector capacities.</title>
        <authorList>
            <person name="Jia N."/>
            <person name="Wang J."/>
            <person name="Shi W."/>
            <person name="Du L."/>
            <person name="Sun Y."/>
            <person name="Zhan W."/>
            <person name="Jiang J."/>
            <person name="Wang Q."/>
            <person name="Zhang B."/>
            <person name="Ji P."/>
            <person name="Sakyi L.B."/>
            <person name="Cui X."/>
            <person name="Yuan T."/>
            <person name="Jiang B."/>
            <person name="Yang W."/>
            <person name="Lam T.T.-Y."/>
            <person name="Chang Q."/>
            <person name="Ding S."/>
            <person name="Wang X."/>
            <person name="Zhu J."/>
            <person name="Ruan X."/>
            <person name="Zhao L."/>
            <person name="Wei J."/>
            <person name="Que T."/>
            <person name="Du C."/>
            <person name="Cheng J."/>
            <person name="Dai P."/>
            <person name="Han X."/>
            <person name="Huang E."/>
            <person name="Gao Y."/>
            <person name="Liu J."/>
            <person name="Shao H."/>
            <person name="Ye R."/>
            <person name="Li L."/>
            <person name="Wei W."/>
            <person name="Wang X."/>
            <person name="Wang C."/>
            <person name="Yang T."/>
            <person name="Huo Q."/>
            <person name="Li W."/>
            <person name="Guo W."/>
            <person name="Chen H."/>
            <person name="Zhou L."/>
            <person name="Ni X."/>
            <person name="Tian J."/>
            <person name="Zhou Y."/>
            <person name="Sheng Y."/>
            <person name="Liu T."/>
            <person name="Pan Y."/>
            <person name="Xia L."/>
            <person name="Li J."/>
            <person name="Zhao F."/>
            <person name="Cao W."/>
        </authorList>
    </citation>
    <scope>NUCLEOTIDE SEQUENCE</scope>
    <source>
        <strain evidence="1">Dsil-2018</strain>
    </source>
</reference>
<organism evidence="1 2">
    <name type="scientific">Dermacentor silvarum</name>
    <name type="common">Tick</name>
    <dbReference type="NCBI Taxonomy" id="543639"/>
    <lineage>
        <taxon>Eukaryota</taxon>
        <taxon>Metazoa</taxon>
        <taxon>Ecdysozoa</taxon>
        <taxon>Arthropoda</taxon>
        <taxon>Chelicerata</taxon>
        <taxon>Arachnida</taxon>
        <taxon>Acari</taxon>
        <taxon>Parasitiformes</taxon>
        <taxon>Ixodida</taxon>
        <taxon>Ixodoidea</taxon>
        <taxon>Ixodidae</taxon>
        <taxon>Rhipicephalinae</taxon>
        <taxon>Dermacentor</taxon>
    </lineage>
</organism>
<gene>
    <name evidence="1" type="ORF">HPB49_012529</name>
</gene>
<dbReference type="Proteomes" id="UP000821865">
    <property type="component" value="Chromosome 9"/>
</dbReference>
<dbReference type="EMBL" id="CM023478">
    <property type="protein sequence ID" value="KAH7933433.1"/>
    <property type="molecule type" value="Genomic_DNA"/>
</dbReference>
<accession>A0ACB8C3K8</accession>
<evidence type="ECO:0000313" key="2">
    <source>
        <dbReference type="Proteomes" id="UP000821865"/>
    </source>
</evidence>
<name>A0ACB8C3K8_DERSI</name>